<dbReference type="AlphaFoldDB" id="C0QL18"/>
<dbReference type="OrthoDB" id="5432324at2"/>
<evidence type="ECO:0000313" key="1">
    <source>
        <dbReference type="EMBL" id="ACN14104.1"/>
    </source>
</evidence>
<dbReference type="HOGENOM" id="CLU_188982_0_0_7"/>
<dbReference type="Proteomes" id="UP000000442">
    <property type="component" value="Chromosome"/>
</dbReference>
<dbReference type="STRING" id="177437.HRM2_09920"/>
<dbReference type="RefSeq" id="WP_015902893.1">
    <property type="nucleotide sequence ID" value="NC_012108.1"/>
</dbReference>
<dbReference type="KEGG" id="dat:HRM2_09920"/>
<protein>
    <submittedName>
        <fullName evidence="1">Uncharacterized protein</fullName>
    </submittedName>
</protein>
<sequence length="77" mass="9129">MYDKNQLCEKIRMIYPDIGQCGIDLDVEYDEDQKLWVLYLKKGDRKIKHFLEEEDLNKCMQGKQCVSLGLEVSQIKD</sequence>
<evidence type="ECO:0000313" key="2">
    <source>
        <dbReference type="Proteomes" id="UP000000442"/>
    </source>
</evidence>
<reference evidence="1 2" key="1">
    <citation type="journal article" date="2009" name="Environ. Microbiol.">
        <title>Genome sequence of Desulfobacterium autotrophicum HRM2, a marine sulfate reducer oxidizing organic carbon completely to carbon dioxide.</title>
        <authorList>
            <person name="Strittmatter A.W."/>
            <person name="Liesegang H."/>
            <person name="Rabus R."/>
            <person name="Decker I."/>
            <person name="Amann J."/>
            <person name="Andres S."/>
            <person name="Henne A."/>
            <person name="Fricke W.F."/>
            <person name="Martinez-Arias R."/>
            <person name="Bartels D."/>
            <person name="Goesmann A."/>
            <person name="Krause L."/>
            <person name="Puehler A."/>
            <person name="Klenk H.P."/>
            <person name="Richter M."/>
            <person name="Schuler M."/>
            <person name="Gloeckner F.O."/>
            <person name="Meyerdierks A."/>
            <person name="Gottschalk G."/>
            <person name="Amann R."/>
        </authorList>
    </citation>
    <scope>NUCLEOTIDE SEQUENCE [LARGE SCALE GENOMIC DNA]</scope>
    <source>
        <strain evidence="2">ATCC 43914 / DSM 3382 / HRM2</strain>
    </source>
</reference>
<proteinExistence type="predicted"/>
<dbReference type="eggNOG" id="ENOG5032YX0">
    <property type="taxonomic scope" value="Bacteria"/>
</dbReference>
<organism evidence="1 2">
    <name type="scientific">Desulforapulum autotrophicum (strain ATCC 43914 / DSM 3382 / VKM B-1955 / HRM2)</name>
    <name type="common">Desulfobacterium autotrophicum</name>
    <dbReference type="NCBI Taxonomy" id="177437"/>
    <lineage>
        <taxon>Bacteria</taxon>
        <taxon>Pseudomonadati</taxon>
        <taxon>Thermodesulfobacteriota</taxon>
        <taxon>Desulfobacteria</taxon>
        <taxon>Desulfobacterales</taxon>
        <taxon>Desulfobacteraceae</taxon>
        <taxon>Desulforapulum</taxon>
    </lineage>
</organism>
<accession>C0QL18</accession>
<dbReference type="EMBL" id="CP001087">
    <property type="protein sequence ID" value="ACN14104.1"/>
    <property type="molecule type" value="Genomic_DNA"/>
</dbReference>
<gene>
    <name evidence="1" type="ordered locus">HRM2_09920</name>
</gene>
<keyword evidence="2" id="KW-1185">Reference proteome</keyword>
<name>C0QL18_DESAH</name>